<keyword evidence="11" id="KW-1185">Reference proteome</keyword>
<protein>
    <recommendedName>
        <fullName evidence="9">AP2/ERF domain-containing protein</fullName>
    </recommendedName>
</protein>
<dbReference type="GO" id="GO:0003700">
    <property type="term" value="F:DNA-binding transcription factor activity"/>
    <property type="evidence" value="ECO:0007669"/>
    <property type="project" value="InterPro"/>
</dbReference>
<dbReference type="InterPro" id="IPR036955">
    <property type="entry name" value="AP2/ERF_dom_sf"/>
</dbReference>
<evidence type="ECO:0000256" key="5">
    <source>
        <dbReference type="ARBA" id="ARBA00023159"/>
    </source>
</evidence>
<dbReference type="SUPFAM" id="SSF54171">
    <property type="entry name" value="DNA-binding domain"/>
    <property type="match status" value="1"/>
</dbReference>
<evidence type="ECO:0000313" key="11">
    <source>
        <dbReference type="Proteomes" id="UP000326939"/>
    </source>
</evidence>
<name>A0A5N5P463_9ROSI</name>
<evidence type="ECO:0000313" key="10">
    <source>
        <dbReference type="EMBL" id="KAB5574008.1"/>
    </source>
</evidence>
<reference evidence="11" key="1">
    <citation type="journal article" date="2019" name="Gigascience">
        <title>De novo genome assembly of the endangered Acer yangbiense, a plant species with extremely small populations endemic to Yunnan Province, China.</title>
        <authorList>
            <person name="Yang J."/>
            <person name="Wariss H.M."/>
            <person name="Tao L."/>
            <person name="Zhang R."/>
            <person name="Yun Q."/>
            <person name="Hollingsworth P."/>
            <person name="Dao Z."/>
            <person name="Luo G."/>
            <person name="Guo H."/>
            <person name="Ma Y."/>
            <person name="Sun W."/>
        </authorList>
    </citation>
    <scope>NUCLEOTIDE SEQUENCE [LARGE SCALE GENOMIC DNA]</scope>
    <source>
        <strain evidence="11">cv. br00</strain>
    </source>
</reference>
<evidence type="ECO:0000256" key="6">
    <source>
        <dbReference type="ARBA" id="ARBA00023163"/>
    </source>
</evidence>
<dbReference type="PRINTS" id="PR00367">
    <property type="entry name" value="ETHRSPELEMNT"/>
</dbReference>
<keyword evidence="2" id="KW-0936">Ethylene signaling pathway</keyword>
<evidence type="ECO:0000256" key="3">
    <source>
        <dbReference type="ARBA" id="ARBA00023015"/>
    </source>
</evidence>
<dbReference type="GO" id="GO:0006950">
    <property type="term" value="P:response to stress"/>
    <property type="evidence" value="ECO:0007669"/>
    <property type="project" value="UniProtKB-ARBA"/>
</dbReference>
<dbReference type="Gene3D" id="3.30.730.10">
    <property type="entry name" value="AP2/ERF domain"/>
    <property type="match status" value="1"/>
</dbReference>
<keyword evidence="6" id="KW-0804">Transcription</keyword>
<evidence type="ECO:0000256" key="8">
    <source>
        <dbReference type="ARBA" id="ARBA00024343"/>
    </source>
</evidence>
<keyword evidence="7" id="KW-0539">Nucleus</keyword>
<dbReference type="Pfam" id="PF00847">
    <property type="entry name" value="AP2"/>
    <property type="match status" value="1"/>
</dbReference>
<accession>A0A5N5P463</accession>
<keyword evidence="4" id="KW-0238">DNA-binding</keyword>
<dbReference type="CDD" id="cd00018">
    <property type="entry name" value="AP2"/>
    <property type="match status" value="1"/>
</dbReference>
<dbReference type="GO" id="GO:0009873">
    <property type="term" value="P:ethylene-activated signaling pathway"/>
    <property type="evidence" value="ECO:0007669"/>
    <property type="project" value="UniProtKB-KW"/>
</dbReference>
<comment type="caution">
    <text evidence="10">The sequence shown here is derived from an EMBL/GenBank/DDBJ whole genome shotgun (WGS) entry which is preliminary data.</text>
</comment>
<dbReference type="AlphaFoldDB" id="A0A5N5P463"/>
<dbReference type="PROSITE" id="PS51032">
    <property type="entry name" value="AP2_ERF"/>
    <property type="match status" value="1"/>
</dbReference>
<evidence type="ECO:0000256" key="1">
    <source>
        <dbReference type="ARBA" id="ARBA00004123"/>
    </source>
</evidence>
<comment type="similarity">
    <text evidence="8">Belongs to the AP2/ERF transcription factor family. ERF subfamily.</text>
</comment>
<dbReference type="PANTHER" id="PTHR31190:SF499">
    <property type="entry name" value="ETHYLENE-RESPONSIVE TRANSCRIPTION FACTOR ERF105"/>
    <property type="match status" value="1"/>
</dbReference>
<organism evidence="10 11">
    <name type="scientific">Salix brachista</name>
    <dbReference type="NCBI Taxonomy" id="2182728"/>
    <lineage>
        <taxon>Eukaryota</taxon>
        <taxon>Viridiplantae</taxon>
        <taxon>Streptophyta</taxon>
        <taxon>Embryophyta</taxon>
        <taxon>Tracheophyta</taxon>
        <taxon>Spermatophyta</taxon>
        <taxon>Magnoliopsida</taxon>
        <taxon>eudicotyledons</taxon>
        <taxon>Gunneridae</taxon>
        <taxon>Pentapetalae</taxon>
        <taxon>rosids</taxon>
        <taxon>fabids</taxon>
        <taxon>Malpighiales</taxon>
        <taxon>Salicaceae</taxon>
        <taxon>Saliceae</taxon>
        <taxon>Salix</taxon>
    </lineage>
</organism>
<gene>
    <name evidence="10" type="ORF">DKX38_001202</name>
</gene>
<comment type="subcellular location">
    <subcellularLocation>
        <location evidence="1">Nucleus</location>
    </subcellularLocation>
</comment>
<keyword evidence="3" id="KW-0805">Transcription regulation</keyword>
<keyword evidence="5" id="KW-0010">Activator</keyword>
<dbReference type="EMBL" id="VDCV01000001">
    <property type="protein sequence ID" value="KAB5574008.1"/>
    <property type="molecule type" value="Genomic_DNA"/>
</dbReference>
<dbReference type="SMART" id="SM00380">
    <property type="entry name" value="AP2"/>
    <property type="match status" value="1"/>
</dbReference>
<dbReference type="GO" id="GO:0000976">
    <property type="term" value="F:transcription cis-regulatory region binding"/>
    <property type="evidence" value="ECO:0007669"/>
    <property type="project" value="UniProtKB-ARBA"/>
</dbReference>
<evidence type="ECO:0000256" key="7">
    <source>
        <dbReference type="ARBA" id="ARBA00023242"/>
    </source>
</evidence>
<dbReference type="Proteomes" id="UP000326939">
    <property type="component" value="Chromosome 1"/>
</dbReference>
<dbReference type="FunFam" id="3.30.730.10:FF:000001">
    <property type="entry name" value="Ethylene-responsive transcription factor 2"/>
    <property type="match status" value="1"/>
</dbReference>
<evidence type="ECO:0000256" key="4">
    <source>
        <dbReference type="ARBA" id="ARBA00023125"/>
    </source>
</evidence>
<sequence length="438" mass="48859">MSTLAQSAIFHYTLTHVTGITFPSPVRAGLLEAARKEEHFQPLATDKGNGNRRLPSLVKEAPWKGPHFNFICIYTLSTTPFNSHPHLPEYPFNFSSSRVVLGNFELCSVSMSTEVSSALEFIKNHLFGDLLSPLATSSSSVSFYQFSTNTEISTNETTCCRSQTSTSASSTAFPGFFDSPDPSFFEFTSVFSPAQDNKTNIFEFEAKPEIIDLSTPKPLDSTSHLNVKPQIISQPSNNFFYEESRPGVQPTRKPSLKISLPGKKSEWIQFSNQDPQPLDDNSGVAVEAKKHYRGVRQRPWGKYAAEIRDPNRRGSRVWLGTFDTALEAARAYDRAAFKLRGSKAILNFPLEAGKCDARANEEGERKRLRECGAEEVEDVKRVMRVVKREEPERDVPLTPSCWTAVWDHCGDSNGVFNVPPLSPLSPHPPLGFSQLMVI</sequence>
<evidence type="ECO:0000256" key="2">
    <source>
        <dbReference type="ARBA" id="ARBA00022745"/>
    </source>
</evidence>
<dbReference type="InterPro" id="IPR044808">
    <property type="entry name" value="ERF_plant"/>
</dbReference>
<evidence type="ECO:0000259" key="9">
    <source>
        <dbReference type="PROSITE" id="PS51032"/>
    </source>
</evidence>
<dbReference type="InterPro" id="IPR016177">
    <property type="entry name" value="DNA-bd_dom_sf"/>
</dbReference>
<dbReference type="GO" id="GO:0005634">
    <property type="term" value="C:nucleus"/>
    <property type="evidence" value="ECO:0007669"/>
    <property type="project" value="UniProtKB-SubCell"/>
</dbReference>
<dbReference type="InterPro" id="IPR001471">
    <property type="entry name" value="AP2/ERF_dom"/>
</dbReference>
<feature type="domain" description="AP2/ERF" evidence="9">
    <location>
        <begin position="291"/>
        <end position="349"/>
    </location>
</feature>
<dbReference type="PANTHER" id="PTHR31190">
    <property type="entry name" value="DNA-BINDING DOMAIN"/>
    <property type="match status" value="1"/>
</dbReference>
<proteinExistence type="inferred from homology"/>